<dbReference type="OrthoDB" id="7634932at2759"/>
<dbReference type="EMBL" id="CADCXV010000692">
    <property type="protein sequence ID" value="CAB0032872.1"/>
    <property type="molecule type" value="Genomic_DNA"/>
</dbReference>
<dbReference type="Proteomes" id="UP000479190">
    <property type="component" value="Unassembled WGS sequence"/>
</dbReference>
<reference evidence="1 2" key="1">
    <citation type="submission" date="2020-02" db="EMBL/GenBank/DDBJ databases">
        <authorList>
            <person name="Ferguson B K."/>
        </authorList>
    </citation>
    <scope>NUCLEOTIDE SEQUENCE [LARGE SCALE GENOMIC DNA]</scope>
</reference>
<evidence type="ECO:0000313" key="1">
    <source>
        <dbReference type="EMBL" id="CAB0032872.1"/>
    </source>
</evidence>
<proteinExistence type="predicted"/>
<evidence type="ECO:0000313" key="2">
    <source>
        <dbReference type="Proteomes" id="UP000479190"/>
    </source>
</evidence>
<accession>A0A6H5I6P9</accession>
<protein>
    <submittedName>
        <fullName evidence="1">Uncharacterized protein</fullName>
    </submittedName>
</protein>
<gene>
    <name evidence="1" type="ORF">TBRA_LOCUS4796</name>
</gene>
<keyword evidence="2" id="KW-1185">Reference proteome</keyword>
<organism evidence="1 2">
    <name type="scientific">Trichogramma brassicae</name>
    <dbReference type="NCBI Taxonomy" id="86971"/>
    <lineage>
        <taxon>Eukaryota</taxon>
        <taxon>Metazoa</taxon>
        <taxon>Ecdysozoa</taxon>
        <taxon>Arthropoda</taxon>
        <taxon>Hexapoda</taxon>
        <taxon>Insecta</taxon>
        <taxon>Pterygota</taxon>
        <taxon>Neoptera</taxon>
        <taxon>Endopterygota</taxon>
        <taxon>Hymenoptera</taxon>
        <taxon>Apocrita</taxon>
        <taxon>Proctotrupomorpha</taxon>
        <taxon>Chalcidoidea</taxon>
        <taxon>Trichogrammatidae</taxon>
        <taxon>Trichogramma</taxon>
    </lineage>
</organism>
<dbReference type="AlphaFoldDB" id="A0A6H5I6P9"/>
<sequence length="169" mass="19344">MVVSPKDGKSNTVAITSITNRSGKRYKVPEDLMYMNVHEELKKTTTYTKVKANLKRRHDNMSVWFILNEELQGKYFDEAGNLEIAGRFLNEMENIEQIGPATKPFQIMSMDTIGGFGGQRSTKKISTLVSGSLYKASCVGRRGGLWFGKWYVLSWYRFVHMKLVTRAFL</sequence>
<name>A0A6H5I6P9_9HYME</name>